<sequence length="160" mass="16921">MMHSTSSQRLQPLSHSSTTRFPASALPFNHIHQNLPAQSNSSVILASQLTSSEPLFPLSNAFSVESQPGTFLADINSENPTLDPLGTNYYGFSHDLGSGIDSSPANLWYNPSTPSAPMTGSLQRDCNINVNCSSGLGCSDDAVQIIPACTSSTSKTITSQ</sequence>
<dbReference type="OrthoDB" id="10034090at2759"/>
<protein>
    <submittedName>
        <fullName evidence="1">Transcription factor E2-alpha</fullName>
    </submittedName>
</protein>
<evidence type="ECO:0000313" key="2">
    <source>
        <dbReference type="Proteomes" id="UP000311919"/>
    </source>
</evidence>
<organism evidence="1 2">
    <name type="scientific">Schistosoma japonicum</name>
    <name type="common">Blood fluke</name>
    <dbReference type="NCBI Taxonomy" id="6182"/>
    <lineage>
        <taxon>Eukaryota</taxon>
        <taxon>Metazoa</taxon>
        <taxon>Spiralia</taxon>
        <taxon>Lophotrochozoa</taxon>
        <taxon>Platyhelminthes</taxon>
        <taxon>Trematoda</taxon>
        <taxon>Digenea</taxon>
        <taxon>Strigeidida</taxon>
        <taxon>Schistosomatoidea</taxon>
        <taxon>Schistosomatidae</taxon>
        <taxon>Schistosoma</taxon>
    </lineage>
</organism>
<keyword evidence="2" id="KW-1185">Reference proteome</keyword>
<dbReference type="EMBL" id="SKCS01000100">
    <property type="protein sequence ID" value="TNN17002.1"/>
    <property type="molecule type" value="Genomic_DNA"/>
</dbReference>
<name>A0A4Z2DKK8_SCHJA</name>
<dbReference type="AlphaFoldDB" id="A0A4Z2DKK8"/>
<dbReference type="Proteomes" id="UP000311919">
    <property type="component" value="Unassembled WGS sequence"/>
</dbReference>
<proteinExistence type="predicted"/>
<gene>
    <name evidence="1" type="ORF">EWB00_000030</name>
</gene>
<reference evidence="1 2" key="1">
    <citation type="submission" date="2019-03" db="EMBL/GenBank/DDBJ databases">
        <title>An improved genome assembly of the fluke Schistosoma japonicum.</title>
        <authorList>
            <person name="Hu W."/>
            <person name="Luo F."/>
            <person name="Yin M."/>
            <person name="Mo X."/>
            <person name="Sun C."/>
            <person name="Wu Q."/>
            <person name="Zhu B."/>
            <person name="Xiang M."/>
            <person name="Wang J."/>
            <person name="Wang Y."/>
            <person name="Zhang T."/>
            <person name="Xu B."/>
            <person name="Zheng H."/>
            <person name="Feng Z."/>
        </authorList>
    </citation>
    <scope>NUCLEOTIDE SEQUENCE [LARGE SCALE GENOMIC DNA]</scope>
    <source>
        <strain evidence="1">HuSjv2</strain>
        <tissue evidence="1">Worms</tissue>
    </source>
</reference>
<evidence type="ECO:0000313" key="1">
    <source>
        <dbReference type="EMBL" id="TNN17002.1"/>
    </source>
</evidence>
<comment type="caution">
    <text evidence="1">The sequence shown here is derived from an EMBL/GenBank/DDBJ whole genome shotgun (WGS) entry which is preliminary data.</text>
</comment>
<accession>A0A4Z2DKK8</accession>